<name>E0IFR7_9BACL</name>
<dbReference type="InterPro" id="IPR023753">
    <property type="entry name" value="FAD/NAD-binding_dom"/>
</dbReference>
<organism evidence="7 8">
    <name type="scientific">Paenibacillus curdlanolyticus YK9</name>
    <dbReference type="NCBI Taxonomy" id="717606"/>
    <lineage>
        <taxon>Bacteria</taxon>
        <taxon>Bacillati</taxon>
        <taxon>Bacillota</taxon>
        <taxon>Bacilli</taxon>
        <taxon>Bacillales</taxon>
        <taxon>Paenibacillaceae</taxon>
        <taxon>Paenibacillus</taxon>
    </lineage>
</organism>
<evidence type="ECO:0000259" key="6">
    <source>
        <dbReference type="Pfam" id="PF07992"/>
    </source>
</evidence>
<evidence type="ECO:0000256" key="5">
    <source>
        <dbReference type="ARBA" id="ARBA00023002"/>
    </source>
</evidence>
<keyword evidence="3" id="KW-0285">Flavoprotein</keyword>
<dbReference type="STRING" id="717606.PaecuDRAFT_4527"/>
<dbReference type="EMBL" id="AEDD01000014">
    <property type="protein sequence ID" value="EFM08733.1"/>
    <property type="molecule type" value="Genomic_DNA"/>
</dbReference>
<dbReference type="InterPro" id="IPR036188">
    <property type="entry name" value="FAD/NAD-bd_sf"/>
</dbReference>
<reference evidence="7 8" key="1">
    <citation type="submission" date="2010-07" db="EMBL/GenBank/DDBJ databases">
        <title>The draft genome of Paenibacillus curdlanolyticus YK9.</title>
        <authorList>
            <consortium name="US DOE Joint Genome Institute (JGI-PGF)"/>
            <person name="Lucas S."/>
            <person name="Copeland A."/>
            <person name="Lapidus A."/>
            <person name="Cheng J.-F."/>
            <person name="Bruce D."/>
            <person name="Goodwin L."/>
            <person name="Pitluck S."/>
            <person name="Land M.L."/>
            <person name="Hauser L."/>
            <person name="Chang Y.-J."/>
            <person name="Jeffries C."/>
            <person name="Anderson I.J."/>
            <person name="Johnson E."/>
            <person name="Loganathan U."/>
            <person name="Mulhopadhyay B."/>
            <person name="Kyrpides N."/>
            <person name="Woyke T.J."/>
        </authorList>
    </citation>
    <scope>NUCLEOTIDE SEQUENCE [LARGE SCALE GENOMIC DNA]</scope>
    <source>
        <strain evidence="7 8">YK9</strain>
    </source>
</reference>
<evidence type="ECO:0000313" key="8">
    <source>
        <dbReference type="Proteomes" id="UP000005387"/>
    </source>
</evidence>
<dbReference type="GO" id="GO:0003955">
    <property type="term" value="F:NAD(P)H dehydrogenase (quinone) activity"/>
    <property type="evidence" value="ECO:0007669"/>
    <property type="project" value="TreeGrafter"/>
</dbReference>
<evidence type="ECO:0000256" key="4">
    <source>
        <dbReference type="ARBA" id="ARBA00022827"/>
    </source>
</evidence>
<evidence type="ECO:0000256" key="1">
    <source>
        <dbReference type="ARBA" id="ARBA00001974"/>
    </source>
</evidence>
<dbReference type="PANTHER" id="PTHR42913:SF3">
    <property type="entry name" value="64 KDA MITOCHONDRIAL NADH DEHYDROGENASE (EUROFUNG)"/>
    <property type="match status" value="1"/>
</dbReference>
<dbReference type="Proteomes" id="UP000005387">
    <property type="component" value="Unassembled WGS sequence"/>
</dbReference>
<proteinExistence type="inferred from homology"/>
<sequence>MHIMKRVVILGGGYGGQAVANQLIEHGVPSDTIITLIDRMPFQGLKTEYYALAAGTVSDLEVRVAFPRDPRLLLTYGEVLDVDLQRQVVIMDGDGGEIAYDNLVIALGCTDKFHGIVGAEEYACSIQTFSATRKTYQLLNDVKPNGQVTIVGGGLSGVEVAAELRESRGDLNIRILDRGPSILSAFPAKLQGYVSDWFREHDVEMRGNVSLTRVEPGMLYDGNCTDPIYTDETVWTAGIQPVELVQRMDLPKDPSGRLIINEYHQLPQHTNVYIVGDCASLPYAPSGQAAGAQGKQVADVIHAIWEGKTPKLGKIKLKGMLGSLGKKAGFGLMGKTALMGRVPRMLKTGVLWKSKHHIG</sequence>
<dbReference type="Gene3D" id="3.50.50.100">
    <property type="match status" value="1"/>
</dbReference>
<gene>
    <name evidence="7" type="ORF">PaecuDRAFT_4527</name>
</gene>
<keyword evidence="4" id="KW-0274">FAD</keyword>
<accession>E0IFR7</accession>
<keyword evidence="5" id="KW-0560">Oxidoreductase</keyword>
<evidence type="ECO:0000256" key="3">
    <source>
        <dbReference type="ARBA" id="ARBA00022630"/>
    </source>
</evidence>
<dbReference type="Pfam" id="PF07992">
    <property type="entry name" value="Pyr_redox_2"/>
    <property type="match status" value="1"/>
</dbReference>
<comment type="cofactor">
    <cofactor evidence="1">
        <name>FAD</name>
        <dbReference type="ChEBI" id="CHEBI:57692"/>
    </cofactor>
</comment>
<dbReference type="PRINTS" id="PR00411">
    <property type="entry name" value="PNDRDTASEI"/>
</dbReference>
<dbReference type="SUPFAM" id="SSF51905">
    <property type="entry name" value="FAD/NAD(P)-binding domain"/>
    <property type="match status" value="1"/>
</dbReference>
<dbReference type="GO" id="GO:0019646">
    <property type="term" value="P:aerobic electron transport chain"/>
    <property type="evidence" value="ECO:0007669"/>
    <property type="project" value="TreeGrafter"/>
</dbReference>
<dbReference type="eggNOG" id="COG1252">
    <property type="taxonomic scope" value="Bacteria"/>
</dbReference>
<dbReference type="AlphaFoldDB" id="E0IFR7"/>
<dbReference type="PANTHER" id="PTHR42913">
    <property type="entry name" value="APOPTOSIS-INDUCING FACTOR 1"/>
    <property type="match status" value="1"/>
</dbReference>
<protein>
    <submittedName>
        <fullName evidence="7">FAD-dependent pyridine nucleotide-disulfide oxidoreductase</fullName>
    </submittedName>
</protein>
<dbReference type="InterPro" id="IPR051169">
    <property type="entry name" value="NADH-Q_oxidoreductase"/>
</dbReference>
<evidence type="ECO:0000256" key="2">
    <source>
        <dbReference type="ARBA" id="ARBA00005272"/>
    </source>
</evidence>
<comment type="similarity">
    <text evidence="2">Belongs to the NADH dehydrogenase family.</text>
</comment>
<dbReference type="PRINTS" id="PR00368">
    <property type="entry name" value="FADPNR"/>
</dbReference>
<keyword evidence="8" id="KW-1185">Reference proteome</keyword>
<evidence type="ECO:0000313" key="7">
    <source>
        <dbReference type="EMBL" id="EFM08733.1"/>
    </source>
</evidence>
<feature type="domain" description="FAD/NAD(P)-binding" evidence="6">
    <location>
        <begin position="6"/>
        <end position="291"/>
    </location>
</feature>